<name>A0AAN9MWT1_CANGL</name>
<accession>A0AAN9MWT1</accession>
<comment type="caution">
    <text evidence="1">The sequence shown here is derived from an EMBL/GenBank/DDBJ whole genome shotgun (WGS) entry which is preliminary data.</text>
</comment>
<keyword evidence="2" id="KW-1185">Reference proteome</keyword>
<sequence length="116" mass="13270">MLIRSKGEHYATGKLCSRRCLKFNKRHDKFKWKCGPVVSFIVRKVQRAVFEPHNLNFKLFVAYRCSTKAQNDITNKSKALSIGCNGPPELMIQTPNNDPQMHVFMGMGLRIATQIS</sequence>
<protein>
    <submittedName>
        <fullName evidence="1">Uncharacterized protein</fullName>
    </submittedName>
</protein>
<reference evidence="1 2" key="1">
    <citation type="submission" date="2024-01" db="EMBL/GenBank/DDBJ databases">
        <title>The genomes of 5 underutilized Papilionoideae crops provide insights into root nodulation and disease resistanc.</title>
        <authorList>
            <person name="Jiang F."/>
        </authorList>
    </citation>
    <scope>NUCLEOTIDE SEQUENCE [LARGE SCALE GENOMIC DNA]</scope>
    <source>
        <strain evidence="1">LVBAO_FW01</strain>
        <tissue evidence="1">Leaves</tissue>
    </source>
</reference>
<organism evidence="1 2">
    <name type="scientific">Canavalia gladiata</name>
    <name type="common">Sword bean</name>
    <name type="synonym">Dolichos gladiatus</name>
    <dbReference type="NCBI Taxonomy" id="3824"/>
    <lineage>
        <taxon>Eukaryota</taxon>
        <taxon>Viridiplantae</taxon>
        <taxon>Streptophyta</taxon>
        <taxon>Embryophyta</taxon>
        <taxon>Tracheophyta</taxon>
        <taxon>Spermatophyta</taxon>
        <taxon>Magnoliopsida</taxon>
        <taxon>eudicotyledons</taxon>
        <taxon>Gunneridae</taxon>
        <taxon>Pentapetalae</taxon>
        <taxon>rosids</taxon>
        <taxon>fabids</taxon>
        <taxon>Fabales</taxon>
        <taxon>Fabaceae</taxon>
        <taxon>Papilionoideae</taxon>
        <taxon>50 kb inversion clade</taxon>
        <taxon>NPAAA clade</taxon>
        <taxon>indigoferoid/millettioid clade</taxon>
        <taxon>Phaseoleae</taxon>
        <taxon>Canavalia</taxon>
    </lineage>
</organism>
<dbReference type="AlphaFoldDB" id="A0AAN9MWT1"/>
<gene>
    <name evidence="1" type="ORF">VNO77_04213</name>
</gene>
<dbReference type="EMBL" id="JAYMYQ010000001">
    <property type="protein sequence ID" value="KAK7362112.1"/>
    <property type="molecule type" value="Genomic_DNA"/>
</dbReference>
<dbReference type="Proteomes" id="UP001367508">
    <property type="component" value="Unassembled WGS sequence"/>
</dbReference>
<proteinExistence type="predicted"/>
<evidence type="ECO:0000313" key="2">
    <source>
        <dbReference type="Proteomes" id="UP001367508"/>
    </source>
</evidence>
<evidence type="ECO:0000313" key="1">
    <source>
        <dbReference type="EMBL" id="KAK7362112.1"/>
    </source>
</evidence>